<evidence type="ECO:0000256" key="1">
    <source>
        <dbReference type="SAM" id="SignalP"/>
    </source>
</evidence>
<dbReference type="AlphaFoldDB" id="K5W0I0"/>
<dbReference type="Proteomes" id="UP000008370">
    <property type="component" value="Unassembled WGS sequence"/>
</dbReference>
<dbReference type="GeneID" id="18917790"/>
<dbReference type="RefSeq" id="XP_007398716.1">
    <property type="nucleotide sequence ID" value="XM_007398654.1"/>
</dbReference>
<dbReference type="OrthoDB" id="2953532at2759"/>
<sequence length="170" mass="17438">MQLFAILTALFALLAGRVLALEIAINIGDLGSIPATQFLDVSDSALQVACGSQCTSANETIAACTDDNCLCTNATMKAILQCEQCMFSTLIAENRPMPDPLAGNQILLTNYTAACLSGVNVTVPASLATLMTPDNWDGPFGQGLTPATTAITLIAALLVGGGAIAVVNTM</sequence>
<dbReference type="HOGENOM" id="CLU_132808_0_0_1"/>
<gene>
    <name evidence="2" type="ORF">PHACADRAFT_260689</name>
</gene>
<protein>
    <recommendedName>
        <fullName evidence="4">Extracellular membrane protein CFEM domain-containing protein</fullName>
    </recommendedName>
</protein>
<accession>K5W0I0</accession>
<keyword evidence="3" id="KW-1185">Reference proteome</keyword>
<feature type="chain" id="PRO_5003890445" description="Extracellular membrane protein CFEM domain-containing protein" evidence="1">
    <location>
        <begin position="21"/>
        <end position="170"/>
    </location>
</feature>
<evidence type="ECO:0000313" key="2">
    <source>
        <dbReference type="EMBL" id="EKM52369.1"/>
    </source>
</evidence>
<evidence type="ECO:0008006" key="4">
    <source>
        <dbReference type="Google" id="ProtNLM"/>
    </source>
</evidence>
<dbReference type="KEGG" id="pco:PHACADRAFT_260689"/>
<proteinExistence type="predicted"/>
<dbReference type="EMBL" id="JH930475">
    <property type="protein sequence ID" value="EKM52369.1"/>
    <property type="molecule type" value="Genomic_DNA"/>
</dbReference>
<organism evidence="2 3">
    <name type="scientific">Phanerochaete carnosa (strain HHB-10118-sp)</name>
    <name type="common">White-rot fungus</name>
    <name type="synonym">Peniophora carnosa</name>
    <dbReference type="NCBI Taxonomy" id="650164"/>
    <lineage>
        <taxon>Eukaryota</taxon>
        <taxon>Fungi</taxon>
        <taxon>Dikarya</taxon>
        <taxon>Basidiomycota</taxon>
        <taxon>Agaricomycotina</taxon>
        <taxon>Agaricomycetes</taxon>
        <taxon>Polyporales</taxon>
        <taxon>Phanerochaetaceae</taxon>
        <taxon>Phanerochaete</taxon>
    </lineage>
</organism>
<reference evidence="2 3" key="1">
    <citation type="journal article" date="2012" name="BMC Genomics">
        <title>Comparative genomics of the white-rot fungi, Phanerochaete carnosa and P. chrysosporium, to elucidate the genetic basis of the distinct wood types they colonize.</title>
        <authorList>
            <person name="Suzuki H."/>
            <person name="MacDonald J."/>
            <person name="Syed K."/>
            <person name="Salamov A."/>
            <person name="Hori C."/>
            <person name="Aerts A."/>
            <person name="Henrissat B."/>
            <person name="Wiebenga A."/>
            <person name="vanKuyk P.A."/>
            <person name="Barry K."/>
            <person name="Lindquist E."/>
            <person name="LaButti K."/>
            <person name="Lapidus A."/>
            <person name="Lucas S."/>
            <person name="Coutinho P."/>
            <person name="Gong Y."/>
            <person name="Samejima M."/>
            <person name="Mahadevan R."/>
            <person name="Abou-Zaid M."/>
            <person name="de Vries R.P."/>
            <person name="Igarashi K."/>
            <person name="Yadav J.S."/>
            <person name="Grigoriev I.V."/>
            <person name="Master E.R."/>
        </authorList>
    </citation>
    <scope>NUCLEOTIDE SEQUENCE [LARGE SCALE GENOMIC DNA]</scope>
    <source>
        <strain evidence="2 3">HHB-10118-sp</strain>
    </source>
</reference>
<dbReference type="STRING" id="650164.K5W0I0"/>
<feature type="signal peptide" evidence="1">
    <location>
        <begin position="1"/>
        <end position="20"/>
    </location>
</feature>
<dbReference type="InParanoid" id="K5W0I0"/>
<keyword evidence="1" id="KW-0732">Signal</keyword>
<name>K5W0I0_PHACS</name>
<evidence type="ECO:0000313" key="3">
    <source>
        <dbReference type="Proteomes" id="UP000008370"/>
    </source>
</evidence>